<dbReference type="InterPro" id="IPR051613">
    <property type="entry name" value="ABC_transp_permease_HisMQ"/>
</dbReference>
<evidence type="ECO:0000256" key="3">
    <source>
        <dbReference type="ARBA" id="ARBA00022448"/>
    </source>
</evidence>
<keyword evidence="5" id="KW-0997">Cell inner membrane</keyword>
<dbReference type="GO" id="GO:0043190">
    <property type="term" value="C:ATP-binding cassette (ABC) transporter complex"/>
    <property type="evidence" value="ECO:0007669"/>
    <property type="project" value="InterPro"/>
</dbReference>
<evidence type="ECO:0000256" key="8">
    <source>
        <dbReference type="ARBA" id="ARBA00022989"/>
    </source>
</evidence>
<name>A0A4R3I486_9GAMM</name>
<dbReference type="CDD" id="cd06261">
    <property type="entry name" value="TM_PBP2"/>
    <property type="match status" value="1"/>
</dbReference>
<evidence type="ECO:0000313" key="12">
    <source>
        <dbReference type="EMBL" id="TCS40400.1"/>
    </source>
</evidence>
<gene>
    <name evidence="12" type="ORF">BCF53_109109</name>
</gene>
<keyword evidence="4" id="KW-1003">Cell membrane</keyword>
<comment type="similarity">
    <text evidence="2">Belongs to the binding-protein-dependent transport system permease family. HisMQ subfamily.</text>
</comment>
<accession>A0A4R3I486</accession>
<dbReference type="GO" id="GO:0022857">
    <property type="term" value="F:transmembrane transporter activity"/>
    <property type="evidence" value="ECO:0007669"/>
    <property type="project" value="InterPro"/>
</dbReference>
<evidence type="ECO:0000256" key="7">
    <source>
        <dbReference type="ARBA" id="ARBA00022970"/>
    </source>
</evidence>
<feature type="transmembrane region" description="Helical" evidence="10">
    <location>
        <begin position="202"/>
        <end position="221"/>
    </location>
</feature>
<dbReference type="InterPro" id="IPR010065">
    <property type="entry name" value="AA_ABC_transptr_permease_3TM"/>
</dbReference>
<proteinExistence type="inferred from homology"/>
<dbReference type="PANTHER" id="PTHR30133">
    <property type="entry name" value="CATIONIC AMINO ACID TRANSPORTER, MEMBRANE COMPONENT"/>
    <property type="match status" value="1"/>
</dbReference>
<keyword evidence="3 10" id="KW-0813">Transport</keyword>
<dbReference type="RefSeq" id="WP_132701910.1">
    <property type="nucleotide sequence ID" value="NZ_SLZR01000009.1"/>
</dbReference>
<dbReference type="SUPFAM" id="SSF161098">
    <property type="entry name" value="MetI-like"/>
    <property type="match status" value="1"/>
</dbReference>
<dbReference type="GO" id="GO:0006865">
    <property type="term" value="P:amino acid transport"/>
    <property type="evidence" value="ECO:0007669"/>
    <property type="project" value="UniProtKB-KW"/>
</dbReference>
<dbReference type="NCBIfam" id="TIGR01726">
    <property type="entry name" value="HEQRo_perm_3TM"/>
    <property type="match status" value="1"/>
</dbReference>
<evidence type="ECO:0000256" key="5">
    <source>
        <dbReference type="ARBA" id="ARBA00022519"/>
    </source>
</evidence>
<keyword evidence="7" id="KW-0029">Amino-acid transport</keyword>
<evidence type="ECO:0000256" key="6">
    <source>
        <dbReference type="ARBA" id="ARBA00022692"/>
    </source>
</evidence>
<keyword evidence="9 10" id="KW-0472">Membrane</keyword>
<organism evidence="12 13">
    <name type="scientific">Reinekea marinisedimentorum</name>
    <dbReference type="NCBI Taxonomy" id="230495"/>
    <lineage>
        <taxon>Bacteria</taxon>
        <taxon>Pseudomonadati</taxon>
        <taxon>Pseudomonadota</taxon>
        <taxon>Gammaproteobacteria</taxon>
        <taxon>Oceanospirillales</taxon>
        <taxon>Saccharospirillaceae</taxon>
        <taxon>Reinekea</taxon>
    </lineage>
</organism>
<dbReference type="InterPro" id="IPR000515">
    <property type="entry name" value="MetI-like"/>
</dbReference>
<dbReference type="InterPro" id="IPR035906">
    <property type="entry name" value="MetI-like_sf"/>
</dbReference>
<comment type="subcellular location">
    <subcellularLocation>
        <location evidence="1">Cell inner membrane</location>
        <topology evidence="1">Multi-pass membrane protein</topology>
    </subcellularLocation>
    <subcellularLocation>
        <location evidence="10">Cell membrane</location>
        <topology evidence="10">Multi-pass membrane protein</topology>
    </subcellularLocation>
</comment>
<evidence type="ECO:0000256" key="1">
    <source>
        <dbReference type="ARBA" id="ARBA00004429"/>
    </source>
</evidence>
<dbReference type="PROSITE" id="PS50928">
    <property type="entry name" value="ABC_TM1"/>
    <property type="match status" value="1"/>
</dbReference>
<protein>
    <submittedName>
        <fullName evidence="12">Arginine/ornithine transport system permease protein</fullName>
    </submittedName>
</protein>
<dbReference type="Pfam" id="PF00528">
    <property type="entry name" value="BPD_transp_1"/>
    <property type="match status" value="1"/>
</dbReference>
<dbReference type="AlphaFoldDB" id="A0A4R3I486"/>
<sequence>MFDFQGYGPSIFGGGILTLELALLSLLLAFTLGLLGALGKMSPSPVLRGISSFYTTLIRGVPDLVWMMLLFFGGQILVNTFFDFLYDVSDGEIDIFVPFNEFTAGVLTIGFIFGAYMAETFRGAIMAVDQGQIEAGKAYGMKPMQVFKRILFPQMMRHAIPGIANNWQVLLKTTALVSVIGLTDMVRLATEAAKSTGDPFKFFIPVAIVYLGISAISDVIFKRLTTVYSVGVEKG</sequence>
<feature type="domain" description="ABC transmembrane type-1" evidence="11">
    <location>
        <begin position="15"/>
        <end position="221"/>
    </location>
</feature>
<evidence type="ECO:0000256" key="4">
    <source>
        <dbReference type="ARBA" id="ARBA00022475"/>
    </source>
</evidence>
<dbReference type="Proteomes" id="UP000295793">
    <property type="component" value="Unassembled WGS sequence"/>
</dbReference>
<feature type="transmembrane region" description="Helical" evidence="10">
    <location>
        <begin position="102"/>
        <end position="118"/>
    </location>
</feature>
<feature type="transmembrane region" description="Helical" evidence="10">
    <location>
        <begin position="12"/>
        <end position="38"/>
    </location>
</feature>
<evidence type="ECO:0000256" key="10">
    <source>
        <dbReference type="RuleBase" id="RU363032"/>
    </source>
</evidence>
<feature type="transmembrane region" description="Helical" evidence="10">
    <location>
        <begin position="64"/>
        <end position="82"/>
    </location>
</feature>
<comment type="caution">
    <text evidence="12">The sequence shown here is derived from an EMBL/GenBank/DDBJ whole genome shotgun (WGS) entry which is preliminary data.</text>
</comment>
<evidence type="ECO:0000313" key="13">
    <source>
        <dbReference type="Proteomes" id="UP000295793"/>
    </source>
</evidence>
<keyword evidence="8 10" id="KW-1133">Transmembrane helix</keyword>
<evidence type="ECO:0000256" key="9">
    <source>
        <dbReference type="ARBA" id="ARBA00023136"/>
    </source>
</evidence>
<keyword evidence="13" id="KW-1185">Reference proteome</keyword>
<evidence type="ECO:0000259" key="11">
    <source>
        <dbReference type="PROSITE" id="PS50928"/>
    </source>
</evidence>
<dbReference type="PANTHER" id="PTHR30133:SF4">
    <property type="entry name" value="ARGININE_ORNITHINE TRANSPORT PROTEIN AOTQ"/>
    <property type="match status" value="1"/>
</dbReference>
<dbReference type="Gene3D" id="1.10.3720.10">
    <property type="entry name" value="MetI-like"/>
    <property type="match status" value="1"/>
</dbReference>
<dbReference type="OrthoDB" id="9815029at2"/>
<reference evidence="12 13" key="1">
    <citation type="submission" date="2019-03" db="EMBL/GenBank/DDBJ databases">
        <title>Genomic Encyclopedia of Archaeal and Bacterial Type Strains, Phase II (KMG-II): from individual species to whole genera.</title>
        <authorList>
            <person name="Goeker M."/>
        </authorList>
    </citation>
    <scope>NUCLEOTIDE SEQUENCE [LARGE SCALE GENOMIC DNA]</scope>
    <source>
        <strain evidence="12 13">DSM 15388</strain>
    </source>
</reference>
<dbReference type="EMBL" id="SLZR01000009">
    <property type="protein sequence ID" value="TCS40400.1"/>
    <property type="molecule type" value="Genomic_DNA"/>
</dbReference>
<evidence type="ECO:0000256" key="2">
    <source>
        <dbReference type="ARBA" id="ARBA00010072"/>
    </source>
</evidence>
<keyword evidence="6 10" id="KW-0812">Transmembrane</keyword>